<feature type="domain" description="Histidine kinase" evidence="5">
    <location>
        <begin position="964"/>
        <end position="1203"/>
    </location>
</feature>
<dbReference type="Pfam" id="PF13474">
    <property type="entry name" value="SnoaL_3"/>
    <property type="match status" value="1"/>
</dbReference>
<organism evidence="6 7">
    <name type="scientific">Maribacter orientalis</name>
    <dbReference type="NCBI Taxonomy" id="228957"/>
    <lineage>
        <taxon>Bacteria</taxon>
        <taxon>Pseudomonadati</taxon>
        <taxon>Bacteroidota</taxon>
        <taxon>Flavobacteriia</taxon>
        <taxon>Flavobacteriales</taxon>
        <taxon>Flavobacteriaceae</taxon>
        <taxon>Maribacter</taxon>
    </lineage>
</organism>
<evidence type="ECO:0000256" key="3">
    <source>
        <dbReference type="ARBA" id="ARBA00022553"/>
    </source>
</evidence>
<dbReference type="Pfam" id="PF02518">
    <property type="entry name" value="HATPase_c"/>
    <property type="match status" value="1"/>
</dbReference>
<dbReference type="InterPro" id="IPR004358">
    <property type="entry name" value="Sig_transdc_His_kin-like_C"/>
</dbReference>
<dbReference type="Gene3D" id="3.10.450.50">
    <property type="match status" value="1"/>
</dbReference>
<dbReference type="GO" id="GO:0000155">
    <property type="term" value="F:phosphorelay sensor kinase activity"/>
    <property type="evidence" value="ECO:0007669"/>
    <property type="project" value="InterPro"/>
</dbReference>
<keyword evidence="7" id="KW-1185">Reference proteome</keyword>
<accession>A0A1H7GGP2</accession>
<keyword evidence="6" id="KW-0418">Kinase</keyword>
<keyword evidence="4" id="KW-0175">Coiled coil</keyword>
<dbReference type="SUPFAM" id="SSF55874">
    <property type="entry name" value="ATPase domain of HSP90 chaperone/DNA topoisomerase II/histidine kinase"/>
    <property type="match status" value="1"/>
</dbReference>
<dbReference type="Proteomes" id="UP000198990">
    <property type="component" value="Unassembled WGS sequence"/>
</dbReference>
<dbReference type="Gene3D" id="3.30.565.10">
    <property type="entry name" value="Histidine kinase-like ATPase, C-terminal domain"/>
    <property type="match status" value="1"/>
</dbReference>
<dbReference type="OrthoDB" id="1931120at2"/>
<dbReference type="PANTHER" id="PTHR43065">
    <property type="entry name" value="SENSOR HISTIDINE KINASE"/>
    <property type="match status" value="1"/>
</dbReference>
<dbReference type="AlphaFoldDB" id="A0A1H7GGP2"/>
<dbReference type="InterPro" id="IPR037401">
    <property type="entry name" value="SnoaL-like"/>
</dbReference>
<dbReference type="SUPFAM" id="SSF47384">
    <property type="entry name" value="Homodimeric domain of signal transducing histidine kinase"/>
    <property type="match status" value="1"/>
</dbReference>
<dbReference type="SUPFAM" id="SSF54427">
    <property type="entry name" value="NTF2-like"/>
    <property type="match status" value="1"/>
</dbReference>
<dbReference type="STRING" id="228957.SAMN04488008_101338"/>
<dbReference type="InterPro" id="IPR032710">
    <property type="entry name" value="NTF2-like_dom_sf"/>
</dbReference>
<feature type="coiled-coil region" evidence="4">
    <location>
        <begin position="911"/>
        <end position="952"/>
    </location>
</feature>
<evidence type="ECO:0000313" key="6">
    <source>
        <dbReference type="EMBL" id="SEK36092.1"/>
    </source>
</evidence>
<evidence type="ECO:0000256" key="1">
    <source>
        <dbReference type="ARBA" id="ARBA00000085"/>
    </source>
</evidence>
<evidence type="ECO:0000313" key="7">
    <source>
        <dbReference type="Proteomes" id="UP000198990"/>
    </source>
</evidence>
<gene>
    <name evidence="6" type="ORF">SAMN04488008_101338</name>
</gene>
<dbReference type="Gene3D" id="1.10.287.130">
    <property type="match status" value="1"/>
</dbReference>
<dbReference type="EC" id="2.7.13.3" evidence="2"/>
<reference evidence="7" key="1">
    <citation type="submission" date="2016-10" db="EMBL/GenBank/DDBJ databases">
        <authorList>
            <person name="Varghese N."/>
            <person name="Submissions S."/>
        </authorList>
    </citation>
    <scope>NUCLEOTIDE SEQUENCE [LARGE SCALE GENOMIC DNA]</scope>
    <source>
        <strain evidence="7">DSM 16471</strain>
    </source>
</reference>
<dbReference type="InterPro" id="IPR005467">
    <property type="entry name" value="His_kinase_dom"/>
</dbReference>
<dbReference type="EMBL" id="FNZN01000001">
    <property type="protein sequence ID" value="SEK36092.1"/>
    <property type="molecule type" value="Genomic_DNA"/>
</dbReference>
<dbReference type="SMART" id="SM00387">
    <property type="entry name" value="HATPase_c"/>
    <property type="match status" value="1"/>
</dbReference>
<evidence type="ECO:0000256" key="2">
    <source>
        <dbReference type="ARBA" id="ARBA00012438"/>
    </source>
</evidence>
<evidence type="ECO:0000259" key="5">
    <source>
        <dbReference type="PROSITE" id="PS50109"/>
    </source>
</evidence>
<sequence length="1207" mass="138131">MKPTKTIEATVLDVYHKWLHSYLNGDVKTYDSYFDNSFRFIGSTNNEEFLTRKDTTNFFKATAEQLAGKTQLRNETKIIEQFGELVFITHLFDAWFLNGNDWSFYGRFRFSNILEQNEDGWHFVYQHYSTPDSKAQDGETIGFNQITKENLELREAIQRRTVELEEKNKELEIEGSLERIRAKALAMTSSEDLLDVVVTLRTEFLKLGHEAQYFWHMMWLTDKYEKAMTSGDGTRIGMVMELPRHIHGKIPLLANWEKSTDPMVIYTMDAESAIDYVDKMITLGDFKQVDPQAPTHDDIRHIGGLTFIMARTTHGEIGYSLPGVVENPPKEDLEILVKFAGAFDLAHRRFLDLQKAEKQRREVEIALALEKVRSRTMGMQRSDELRNTAMLLFQQIEELGINSFACGFNIWDEDKKAATAWMASTYGLQPPFKTNSAEDVYLLFFEAEKRGESLFILEQKGKELEDHYKYLKTIPEVKNLSDAGVSFPTYQIIHCAYFSKGYLMFITLQPVPDAHDIFKRFAKVFEQTYTRFLDLQKAEAQAREAQIEAALERVRSRTMAMQNSTELADTAIDMFKQMQTLGMRPWACGFNIFEKDEKAVTQWMSAVDGALQPPFTTPLTENPFFIRISEARQRGEELFVMESGGQELEETYTYMFNLPGSKKTLGNILTSGFEMPKFQISHCAFFSQGYLMFITYEPYTEAHDVFKRFAKVFEQTYTRFLDLQKAEAQAREAQIEAALERVRSRTMAMQHSTELNDTSALLFQQIQMLGVPPWSCGFNIWEKEDTVFTSYMGSPDGGILKGYKIPLTEEAAFIHFKESRDRGDKLFIDVLEGNALETHYRYFQTLPGIKEIFEKRAQAGYPIPTFQIHHLANFSHGNLMFITYEHCPEAHDIFIRFARVFEQTYIRFLDLQKAEAQALLAEQNLSQLKTEKQRAEEALSILQATQKQLIQSEKMASLGELTAGIAHEIQNPLNFVNNFSEVSNELIDEMNEELDKGDLEEAKAISLDIKQNLEKINHHGKRADGIVKGMLQHSRSSSGTKEPTDINALADEYLRLAYHGLRAKDKSFNATLETDFDESIGTINVLPQDMGRVILNLITNAFYASNERKQASKDEVFKPTVSVSTKKLKSTIEISVKDNGNGIPKEIVDKIFQPFFTTKPTGQGTGLGLSLSYDIVKAHSGEIGVESEQGEGTTFIISLPFKINQWS</sequence>
<keyword evidence="6" id="KW-0808">Transferase</keyword>
<keyword evidence="3" id="KW-0597">Phosphoprotein</keyword>
<dbReference type="InterPro" id="IPR036097">
    <property type="entry name" value="HisK_dim/P_sf"/>
</dbReference>
<dbReference type="RefSeq" id="WP_091619088.1">
    <property type="nucleotide sequence ID" value="NZ_FNZN01000001.1"/>
</dbReference>
<dbReference type="InterPro" id="IPR003594">
    <property type="entry name" value="HATPase_dom"/>
</dbReference>
<dbReference type="PANTHER" id="PTHR43065:SF42">
    <property type="entry name" value="TWO-COMPONENT SENSOR PPRA"/>
    <property type="match status" value="1"/>
</dbReference>
<dbReference type="InterPro" id="IPR003661">
    <property type="entry name" value="HisK_dim/P_dom"/>
</dbReference>
<comment type="catalytic activity">
    <reaction evidence="1">
        <text>ATP + protein L-histidine = ADP + protein N-phospho-L-histidine.</text>
        <dbReference type="EC" id="2.7.13.3"/>
    </reaction>
</comment>
<protein>
    <recommendedName>
        <fullName evidence="2">histidine kinase</fullName>
        <ecNumber evidence="2">2.7.13.3</ecNumber>
    </recommendedName>
</protein>
<dbReference type="SMART" id="SM00388">
    <property type="entry name" value="HisKA"/>
    <property type="match status" value="1"/>
</dbReference>
<dbReference type="CDD" id="cd00082">
    <property type="entry name" value="HisKA"/>
    <property type="match status" value="1"/>
</dbReference>
<dbReference type="PRINTS" id="PR00344">
    <property type="entry name" value="BCTRLSENSOR"/>
</dbReference>
<evidence type="ECO:0000256" key="4">
    <source>
        <dbReference type="SAM" id="Coils"/>
    </source>
</evidence>
<dbReference type="InterPro" id="IPR036890">
    <property type="entry name" value="HATPase_C_sf"/>
</dbReference>
<name>A0A1H7GGP2_9FLAO</name>
<proteinExistence type="predicted"/>
<dbReference type="PROSITE" id="PS50109">
    <property type="entry name" value="HIS_KIN"/>
    <property type="match status" value="1"/>
</dbReference>